<dbReference type="AlphaFoldDB" id="A0AAE1XYF9"/>
<evidence type="ECO:0000313" key="2">
    <source>
        <dbReference type="EMBL" id="KAK4420232.1"/>
    </source>
</evidence>
<proteinExistence type="predicted"/>
<dbReference type="Proteomes" id="UP001293254">
    <property type="component" value="Unassembled WGS sequence"/>
</dbReference>
<sequence length="163" mass="17962">MYPIFLLPVPLHTPRHSSKKANPEEGNTSDLHQTQFPTRKTTTLPPRDTSASAAAPAAEGPVVRSTALNGANAAVYAVDRKTCRCTQNAVIGGLPDLKNAMPSIYGSTAPSQPPHQKLPSPRRRHRNADHSASPVTVRRRSSEYKIQSPFVFCSCKFFYYRFV</sequence>
<reference evidence="2" key="2">
    <citation type="journal article" date="2024" name="Plant">
        <title>Genomic evolution and insights into agronomic trait innovations of Sesamum species.</title>
        <authorList>
            <person name="Miao H."/>
            <person name="Wang L."/>
            <person name="Qu L."/>
            <person name="Liu H."/>
            <person name="Sun Y."/>
            <person name="Le M."/>
            <person name="Wang Q."/>
            <person name="Wei S."/>
            <person name="Zheng Y."/>
            <person name="Lin W."/>
            <person name="Duan Y."/>
            <person name="Cao H."/>
            <person name="Xiong S."/>
            <person name="Wang X."/>
            <person name="Wei L."/>
            <person name="Li C."/>
            <person name="Ma Q."/>
            <person name="Ju M."/>
            <person name="Zhao R."/>
            <person name="Li G."/>
            <person name="Mu C."/>
            <person name="Tian Q."/>
            <person name="Mei H."/>
            <person name="Zhang T."/>
            <person name="Gao T."/>
            <person name="Zhang H."/>
        </authorList>
    </citation>
    <scope>NUCLEOTIDE SEQUENCE</scope>
    <source>
        <strain evidence="2">3651</strain>
    </source>
</reference>
<dbReference type="EMBL" id="JACGWO010000009">
    <property type="protein sequence ID" value="KAK4420232.1"/>
    <property type="molecule type" value="Genomic_DNA"/>
</dbReference>
<evidence type="ECO:0000256" key="1">
    <source>
        <dbReference type="SAM" id="MobiDB-lite"/>
    </source>
</evidence>
<keyword evidence="3" id="KW-1185">Reference proteome</keyword>
<comment type="caution">
    <text evidence="2">The sequence shown here is derived from an EMBL/GenBank/DDBJ whole genome shotgun (WGS) entry which is preliminary data.</text>
</comment>
<reference evidence="2" key="1">
    <citation type="submission" date="2020-06" db="EMBL/GenBank/DDBJ databases">
        <authorList>
            <person name="Li T."/>
            <person name="Hu X."/>
            <person name="Zhang T."/>
            <person name="Song X."/>
            <person name="Zhang H."/>
            <person name="Dai N."/>
            <person name="Sheng W."/>
            <person name="Hou X."/>
            <person name="Wei L."/>
        </authorList>
    </citation>
    <scope>NUCLEOTIDE SEQUENCE</scope>
    <source>
        <strain evidence="2">3651</strain>
        <tissue evidence="2">Leaf</tissue>
    </source>
</reference>
<evidence type="ECO:0000313" key="3">
    <source>
        <dbReference type="Proteomes" id="UP001293254"/>
    </source>
</evidence>
<organism evidence="2 3">
    <name type="scientific">Sesamum alatum</name>
    <dbReference type="NCBI Taxonomy" id="300844"/>
    <lineage>
        <taxon>Eukaryota</taxon>
        <taxon>Viridiplantae</taxon>
        <taxon>Streptophyta</taxon>
        <taxon>Embryophyta</taxon>
        <taxon>Tracheophyta</taxon>
        <taxon>Spermatophyta</taxon>
        <taxon>Magnoliopsida</taxon>
        <taxon>eudicotyledons</taxon>
        <taxon>Gunneridae</taxon>
        <taxon>Pentapetalae</taxon>
        <taxon>asterids</taxon>
        <taxon>lamiids</taxon>
        <taxon>Lamiales</taxon>
        <taxon>Pedaliaceae</taxon>
        <taxon>Sesamum</taxon>
    </lineage>
</organism>
<feature type="region of interest" description="Disordered" evidence="1">
    <location>
        <begin position="102"/>
        <end position="139"/>
    </location>
</feature>
<accession>A0AAE1XYF9</accession>
<protein>
    <submittedName>
        <fullName evidence="2">Uncharacterized protein</fullName>
    </submittedName>
</protein>
<name>A0AAE1XYF9_9LAMI</name>
<gene>
    <name evidence="2" type="ORF">Salat_2436200</name>
</gene>
<feature type="compositionally biased region" description="Polar residues" evidence="1">
    <location>
        <begin position="25"/>
        <end position="44"/>
    </location>
</feature>
<feature type="region of interest" description="Disordered" evidence="1">
    <location>
        <begin position="7"/>
        <end position="64"/>
    </location>
</feature>